<evidence type="ECO:0000313" key="1">
    <source>
        <dbReference type="EMBL" id="KAI4331340.1"/>
    </source>
</evidence>
<sequence length="448" mass="49201">MAARTSVDGGRGLLEITMNRRRDGASSVTQIRGAEPQGPCTPGRPIFGFSSAAGGNIGSHNNSGSGSSGSNNHLLPQRRSFPSKWDDAEKWVMGPSGGSSHSSPAHPLVRTTSNSSILRKQALLLAAAEEDVLFADKSRVMAEDVAVSKSKVDVPNPFGVSPLASAEVLLKDKFTDEVQTILPKFRCSDPSSKQGFLFGGTVMEPVKDKATDETHRRDIGTEMTPLGSSTNSRCHTPFKSSSPARHNTPASRSGPLSLDYQDGSGNVHIHTIDIGQLNECHHLAKLQLGGGGRNHQYDSIPSNWSSREEEEEEVSKSLRHFENTNGGRVCLQKSGSQTRAAAWEEDEQSKCCLRYQREEAKIQAWVNLESAKAEAQSKKLEVKVQKMRSKLEEKLMRKMAVVHRKAEEWRADARRQHTDQLDKTTEQSKKMSGRQHHHHHHGSCGCFP</sequence>
<keyword evidence="2" id="KW-1185">Reference proteome</keyword>
<protein>
    <submittedName>
        <fullName evidence="1">Uncharacterized protein</fullName>
    </submittedName>
</protein>
<dbReference type="EMBL" id="CM042887">
    <property type="protein sequence ID" value="KAI4331340.1"/>
    <property type="molecule type" value="Genomic_DNA"/>
</dbReference>
<name>A0ACB9N9S1_9MYRT</name>
<evidence type="ECO:0000313" key="2">
    <source>
        <dbReference type="Proteomes" id="UP001057402"/>
    </source>
</evidence>
<proteinExistence type="predicted"/>
<accession>A0ACB9N9S1</accession>
<comment type="caution">
    <text evidence="1">The sequence shown here is derived from an EMBL/GenBank/DDBJ whole genome shotgun (WGS) entry which is preliminary data.</text>
</comment>
<reference evidence="2" key="1">
    <citation type="journal article" date="2023" name="Front. Plant Sci.">
        <title>Chromosomal-level genome assembly of Melastoma candidum provides insights into trichome evolution.</title>
        <authorList>
            <person name="Zhong Y."/>
            <person name="Wu W."/>
            <person name="Sun C."/>
            <person name="Zou P."/>
            <person name="Liu Y."/>
            <person name="Dai S."/>
            <person name="Zhou R."/>
        </authorList>
    </citation>
    <scope>NUCLEOTIDE SEQUENCE [LARGE SCALE GENOMIC DNA]</scope>
</reference>
<organism evidence="1 2">
    <name type="scientific">Melastoma candidum</name>
    <dbReference type="NCBI Taxonomy" id="119954"/>
    <lineage>
        <taxon>Eukaryota</taxon>
        <taxon>Viridiplantae</taxon>
        <taxon>Streptophyta</taxon>
        <taxon>Embryophyta</taxon>
        <taxon>Tracheophyta</taxon>
        <taxon>Spermatophyta</taxon>
        <taxon>Magnoliopsida</taxon>
        <taxon>eudicotyledons</taxon>
        <taxon>Gunneridae</taxon>
        <taxon>Pentapetalae</taxon>
        <taxon>rosids</taxon>
        <taxon>malvids</taxon>
        <taxon>Myrtales</taxon>
        <taxon>Melastomataceae</taxon>
        <taxon>Melastomatoideae</taxon>
        <taxon>Melastomateae</taxon>
        <taxon>Melastoma</taxon>
    </lineage>
</organism>
<dbReference type="Proteomes" id="UP001057402">
    <property type="component" value="Chromosome 8"/>
</dbReference>
<gene>
    <name evidence="1" type="ORF">MLD38_029533</name>
</gene>